<feature type="domain" description="IPT/TIG" evidence="2">
    <location>
        <begin position="1532"/>
        <end position="1597"/>
    </location>
</feature>
<keyword evidence="1" id="KW-0732">Signal</keyword>
<evidence type="ECO:0000259" key="4">
    <source>
        <dbReference type="Pfam" id="PF18962"/>
    </source>
</evidence>
<accession>A0ABM7VHY3</accession>
<evidence type="ECO:0000259" key="3">
    <source>
        <dbReference type="Pfam" id="PF16410"/>
    </source>
</evidence>
<keyword evidence="6" id="KW-1185">Reference proteome</keyword>
<dbReference type="Pfam" id="PF01833">
    <property type="entry name" value="TIG"/>
    <property type="match status" value="1"/>
</dbReference>
<gene>
    <name evidence="5" type="ORF">PEPS_28640</name>
</gene>
<evidence type="ECO:0000256" key="1">
    <source>
        <dbReference type="SAM" id="SignalP"/>
    </source>
</evidence>
<feature type="chain" id="PRO_5046214662" description="IPT/TIG domain-containing protein" evidence="1">
    <location>
        <begin position="23"/>
        <end position="2119"/>
    </location>
</feature>
<sequence>MRKLNPLILLVLLLCLCTQAFSQAWQSMNPGGGGQIQDLYFDPEHEGWIWFSSDMEGTYLSKDYGESWQFNGRELAHGMAFTVCKEHASAQARRRLYQGGLLGAHYTDDDGAHWRLINETKGVAIASIAISADNQTVLLGPGWQNKDPQKGQYAIIDPVQPLTGPRTVFISHDAGASWQEVSYESTDGYHQIYAMNINPVSGDIYIAAAAGLYISRDQGHSFSRISNPAGTSAEANGGIAATSREEGACHGVAISPDGQQLYAIYRLDANHTALLTVATEEANDPSAWRSLMDDNISTQAEWYDVKVDPRSSATNVKLLIGTGRTSADDRKGLWEATVAYASGEYQSHQWQLIADRSGFDMEVGWQAIPFVSRAFDYSPLSWSERKIVTMGGMNVFLGHPDAAGWPTSAESWTNIYCDPSEDNFGHHTTWSHKGFASPFTNDVWAYKNYVIQGGADHGVLESWDYGKSWTDETGPEGSTNSQAVAVVPTSPAIILADSRGGYGAAAPDKGKLYAKVIENDAQQSERWFQIGGGGEQFKGMLPRQFRAIAVDPQHPERVYVGARTVYDIGGIWTTEQFTELVFGDGQWTNIANSELNQLTVADVWVDPNDSQVIWVLAGGKVFRGQEQEPMVWSWRVVDLEARDFYVWDRNGQTALVAAATINGVNAIYWFEAAAGKSWEQLSDWRNTGLTIEQTLAIDPQEWVQGLGTHKLAFNGLAAHGDHIVVGTELLRHKKGVGIFRATISGTDVSWENWATDPTGQRMIYPRARQARVQLDESGTPYYYMATTGTGPWKRLLTATEQQNPIQTGSTSITDICLTENSVVNVALPFTYEASIFSSETVFSVEISDPHGLFGNPTVVGTITSDGSGQQEAAVSLPTDLLSGTNYRLRVVDLEQQIFGTENANGGLTIIKNSAEVKEVSAEITEGEVLLQWQLPQGCFEEVWVVVAEEQPVGASSELTGTGEGFTASPVFGEGTTLLNGFLAYKGLGTSVKVENLSPLKTYHFRIFTRNGSFYAEGIETSSLFIFPPQVQHFVPATAAVGEVVRVEGKYFTDLTGVSVNGKSVEYRLLNDQQLELIIMPAHTSGPVQVSGAHGSTLSEALLYINPKPQYPLIFSVEQMDGADAFAEQSITVHAQQGGFVNDFLFDGTASVINNAISEGYEGASGANNVMFDAPEETFVINNIPVADFLNVSLQMGLRKNNITDNGEGMLVEFKTGADDWQPLFTPMVTGQGTADWHVVDAYGEIPEAENLQIRFQKKNETNWRLDDLQFRGLPKNTGVIDLRSFSPQQGANLDTVLLRGRGFSNVHSVAFGERYAEFIKISDTDLQVIVPEYLTQNAYIRLLSVQETVSEYPFLLQQRKPVIYKESLEGGYSAKVNVPLQEFVQGGGLVNDWLAVSGEAVVRNNSQPSEGYRGVSGNYCLLMDQMGHYFQVDGIDSRGFTDMKLRFGLRKNFAVEDGSGLRVEVKSADGPWQALQMPLPTDKSSNEGWLVAYTYGDIPATDQLAIRMTKTNDTNWRIDDLQLLGISGGQAPVVNAVSHQQIFAGDTVTVSGNHLTTASVYFGAVPAPVLFNNSETVSVLVPAGVETAEGVLIANDGQVNLGLFEVPQQGFVRETFDGNCSGNSNISDYACFQNALNFSGSGQINYNFRQESDYEGASAGYNAYLRASGEDFVMQGVDLSNTIDPLLQFAVRKTDTEETGTQLKVEFKSEGAEWQALPYTLPSGKGWFLTDSIAGLPSELIDLRFTALSAHKWRIDDINIIGEQRVSDQAQMTAFLLPSLGLSLEIDQESGLISGEVAHDTDLSSLTAEIKMTAGAYASPNPLLPQNFDQEVVYAIVAPSGNTKEYRVLLSRLPAPEPEPEPEILQNFRAVETFDHPEALDSLAGNIDHPYFVNEDIHFNGTVSVVKQSSWESDYLHASGGYAVKFSSAGDYLELGNINISEMEDPILYFGIYKNTITEDGSNFGVEISDDQGESWLSYAVDLPVGSGSSKWYYYHLEDTLPARDQLLLRFTAKNSNKWRLDDLMISEGLDENHRSLKADESLSLARIFPNPAKGRVTVKSNFAITHLSVMDMAGRTALDLQQGGEKQVKVNLKTLLPGMYLLKIVTDQQTFYQRLLVQ</sequence>
<dbReference type="Gene3D" id="2.60.40.2340">
    <property type="match status" value="1"/>
</dbReference>
<proteinExistence type="predicted"/>
<reference evidence="5 6" key="1">
    <citation type="submission" date="2021-12" db="EMBL/GenBank/DDBJ databases">
        <title>Genome sequencing of bacteria with rrn-lacking chromosome and rrn-plasmid.</title>
        <authorList>
            <person name="Anda M."/>
            <person name="Iwasaki W."/>
        </authorList>
    </citation>
    <scope>NUCLEOTIDE SEQUENCE [LARGE SCALE GENOMIC DNA]</scope>
    <source>
        <strain evidence="5 6">NBRC 101262</strain>
        <plasmid evidence="5 6">pPP1</plasmid>
    </source>
</reference>
<dbReference type="InterPro" id="IPR032186">
    <property type="entry name" value="DUF5018"/>
</dbReference>
<dbReference type="InterPro" id="IPR002909">
    <property type="entry name" value="IPT_dom"/>
</dbReference>
<dbReference type="Proteomes" id="UP001354989">
    <property type="component" value="Plasmid pPP1"/>
</dbReference>
<evidence type="ECO:0000313" key="5">
    <source>
        <dbReference type="EMBL" id="BDD00584.1"/>
    </source>
</evidence>
<evidence type="ECO:0008006" key="7">
    <source>
        <dbReference type="Google" id="ProtNLM"/>
    </source>
</evidence>
<organism evidence="5 6">
    <name type="scientific">Persicobacter psychrovividus</name>
    <dbReference type="NCBI Taxonomy" id="387638"/>
    <lineage>
        <taxon>Bacteria</taxon>
        <taxon>Pseudomonadati</taxon>
        <taxon>Bacteroidota</taxon>
        <taxon>Cytophagia</taxon>
        <taxon>Cytophagales</taxon>
        <taxon>Persicobacteraceae</taxon>
        <taxon>Persicobacter</taxon>
    </lineage>
</organism>
<dbReference type="NCBIfam" id="TIGR04183">
    <property type="entry name" value="Por_Secre_tail"/>
    <property type="match status" value="1"/>
</dbReference>
<name>A0ABM7VHY3_9BACT</name>
<geneLocation type="plasmid" evidence="5 6">
    <name>pPP1</name>
</geneLocation>
<dbReference type="Pfam" id="PF18962">
    <property type="entry name" value="Por_Secre_tail"/>
    <property type="match status" value="1"/>
</dbReference>
<dbReference type="InterPro" id="IPR015943">
    <property type="entry name" value="WD40/YVTN_repeat-like_dom_sf"/>
</dbReference>
<evidence type="ECO:0000313" key="6">
    <source>
        <dbReference type="Proteomes" id="UP001354989"/>
    </source>
</evidence>
<dbReference type="SUPFAM" id="SSF81296">
    <property type="entry name" value="E set domains"/>
    <property type="match status" value="3"/>
</dbReference>
<dbReference type="RefSeq" id="WP_338398423.1">
    <property type="nucleotide sequence ID" value="NZ_AP025293.1"/>
</dbReference>
<dbReference type="Pfam" id="PF16410">
    <property type="entry name" value="DUF5018"/>
    <property type="match status" value="1"/>
</dbReference>
<dbReference type="InterPro" id="IPR014756">
    <property type="entry name" value="Ig_E-set"/>
</dbReference>
<feature type="domain" description="Secretion system C-terminal sorting" evidence="4">
    <location>
        <begin position="2048"/>
        <end position="2118"/>
    </location>
</feature>
<dbReference type="SUPFAM" id="SSF110296">
    <property type="entry name" value="Oligoxyloglucan reducing end-specific cellobiohydrolase"/>
    <property type="match status" value="2"/>
</dbReference>
<dbReference type="EMBL" id="AP025293">
    <property type="protein sequence ID" value="BDD00584.1"/>
    <property type="molecule type" value="Genomic_DNA"/>
</dbReference>
<dbReference type="InterPro" id="IPR013783">
    <property type="entry name" value="Ig-like_fold"/>
</dbReference>
<feature type="domain" description="DUF5018" evidence="3">
    <location>
        <begin position="1745"/>
        <end position="1848"/>
    </location>
</feature>
<feature type="signal peptide" evidence="1">
    <location>
        <begin position="1"/>
        <end position="22"/>
    </location>
</feature>
<dbReference type="InterPro" id="IPR026444">
    <property type="entry name" value="Secre_tail"/>
</dbReference>
<dbReference type="Gene3D" id="2.60.40.10">
    <property type="entry name" value="Immunoglobulins"/>
    <property type="match status" value="3"/>
</dbReference>
<protein>
    <recommendedName>
        <fullName evidence="7">IPT/TIG domain-containing protein</fullName>
    </recommendedName>
</protein>
<evidence type="ECO:0000259" key="2">
    <source>
        <dbReference type="Pfam" id="PF01833"/>
    </source>
</evidence>
<dbReference type="Gene3D" id="2.130.10.10">
    <property type="entry name" value="YVTN repeat-like/Quinoprotein amine dehydrogenase"/>
    <property type="match status" value="3"/>
</dbReference>
<keyword evidence="5" id="KW-0614">Plasmid</keyword>